<dbReference type="Proteomes" id="UP000094936">
    <property type="component" value="Unassembled WGS sequence"/>
</dbReference>
<gene>
    <name evidence="1" type="ORF">A8L45_21245</name>
</gene>
<reference evidence="1 2" key="1">
    <citation type="submission" date="2016-05" db="EMBL/GenBank/DDBJ databases">
        <title>Genomic Taxonomy of the Vibrionaceae.</title>
        <authorList>
            <person name="Gomez-Gil B."/>
            <person name="Enciso-Ibarra J."/>
        </authorList>
    </citation>
    <scope>NUCLEOTIDE SEQUENCE [LARGE SCALE GENOMIC DNA]</scope>
    <source>
        <strain evidence="1 2">CAIM 1920</strain>
    </source>
</reference>
<organism evidence="1 2">
    <name type="scientific">Veronia pacifica</name>
    <dbReference type="NCBI Taxonomy" id="1080227"/>
    <lineage>
        <taxon>Bacteria</taxon>
        <taxon>Pseudomonadati</taxon>
        <taxon>Pseudomonadota</taxon>
        <taxon>Gammaproteobacteria</taxon>
        <taxon>Vibrionales</taxon>
        <taxon>Vibrionaceae</taxon>
        <taxon>Veronia</taxon>
    </lineage>
</organism>
<keyword evidence="2" id="KW-1185">Reference proteome</keyword>
<evidence type="ECO:0008006" key="3">
    <source>
        <dbReference type="Google" id="ProtNLM"/>
    </source>
</evidence>
<protein>
    <recommendedName>
        <fullName evidence="3">ParB/Sulfiredoxin domain-containing protein</fullName>
    </recommendedName>
</protein>
<dbReference type="AlphaFoldDB" id="A0A1C3E9P0"/>
<comment type="caution">
    <text evidence="1">The sequence shown here is derived from an EMBL/GenBank/DDBJ whole genome shotgun (WGS) entry which is preliminary data.</text>
</comment>
<dbReference type="EMBL" id="LYBM01000060">
    <property type="protein sequence ID" value="ODA29889.1"/>
    <property type="molecule type" value="Genomic_DNA"/>
</dbReference>
<name>A0A1C3E9P0_9GAMM</name>
<evidence type="ECO:0000313" key="1">
    <source>
        <dbReference type="EMBL" id="ODA29889.1"/>
    </source>
</evidence>
<feature type="non-terminal residue" evidence="1">
    <location>
        <position position="1"/>
    </location>
</feature>
<dbReference type="RefSeq" id="WP_068905364.1">
    <property type="nucleotide sequence ID" value="NZ_LYBM01000060.1"/>
</dbReference>
<sequence length="143" mass="17037">LENMSKYIPKELEKFILPFNWDVKKVWELPAPIEDAEMSVFEFMFDLPFWSSRPNAGMLFDISPNEVLENMNLYPHQKDRVENADIQYPIDLIFENGTYYILDGLHRLARHKLMGNKTIKARRHKLEIRTKIQVNKALQRTSR</sequence>
<accession>A0A1C3E9P0</accession>
<evidence type="ECO:0000313" key="2">
    <source>
        <dbReference type="Proteomes" id="UP000094936"/>
    </source>
</evidence>
<proteinExistence type="predicted"/>
<dbReference type="SUPFAM" id="SSF110849">
    <property type="entry name" value="ParB/Sulfiredoxin"/>
    <property type="match status" value="1"/>
</dbReference>
<dbReference type="InterPro" id="IPR036086">
    <property type="entry name" value="ParB/Sulfiredoxin_sf"/>
</dbReference>